<sequence length="213" mass="22610">MHTLDKTSKTDGDENTTATNESSDARTDAKSARPKPDKRAVTLSLSAPTLIASVVAVVLLLVSGTLSVLLWQSRSDLTDTRAAAADEQHAEQVASDYAVGAATINYQDFNSWVAKLKANTVPQLSNTFDATAPKLQELMVPLQWTSTAQPIAAKVESVTGSVYKVDVFVNVNSTNTQNPQGAQTTVTYSVTVDKNADWKITDVGGTAAALPLK</sequence>
<dbReference type="AlphaFoldDB" id="A0A5R8P6B8"/>
<gene>
    <name evidence="3" type="ORF">FEK35_28495</name>
</gene>
<dbReference type="RefSeq" id="WP_138458835.1">
    <property type="nucleotide sequence ID" value="NZ_VBUU01000044.1"/>
</dbReference>
<keyword evidence="2" id="KW-0812">Transmembrane</keyword>
<organism evidence="3 4">
    <name type="scientific">Nocardia cyriacigeorgica</name>
    <dbReference type="NCBI Taxonomy" id="135487"/>
    <lineage>
        <taxon>Bacteria</taxon>
        <taxon>Bacillati</taxon>
        <taxon>Actinomycetota</taxon>
        <taxon>Actinomycetes</taxon>
        <taxon>Mycobacteriales</taxon>
        <taxon>Nocardiaceae</taxon>
        <taxon>Nocardia</taxon>
    </lineage>
</organism>
<dbReference type="EMBL" id="VBUU01000044">
    <property type="protein sequence ID" value="TLF94951.1"/>
    <property type="molecule type" value="Genomic_DNA"/>
</dbReference>
<accession>A0A5R8P6B8</accession>
<keyword evidence="2" id="KW-1133">Transmembrane helix</keyword>
<feature type="compositionally biased region" description="Basic and acidic residues" evidence="1">
    <location>
        <begin position="23"/>
        <end position="39"/>
    </location>
</feature>
<evidence type="ECO:0000256" key="2">
    <source>
        <dbReference type="SAM" id="Phobius"/>
    </source>
</evidence>
<feature type="transmembrane region" description="Helical" evidence="2">
    <location>
        <begin position="50"/>
        <end position="71"/>
    </location>
</feature>
<evidence type="ECO:0008006" key="5">
    <source>
        <dbReference type="Google" id="ProtNLM"/>
    </source>
</evidence>
<protein>
    <recommendedName>
        <fullName evidence="5">Mce-associated membrane protein</fullName>
    </recommendedName>
</protein>
<evidence type="ECO:0000313" key="3">
    <source>
        <dbReference type="EMBL" id="TLF94951.1"/>
    </source>
</evidence>
<feature type="region of interest" description="Disordered" evidence="1">
    <location>
        <begin position="1"/>
        <end position="39"/>
    </location>
</feature>
<reference evidence="3 4" key="1">
    <citation type="submission" date="2019-05" db="EMBL/GenBank/DDBJ databases">
        <title>Genomes sequences of two Nocardia cyriacigeorgica environmental isolates, type strains Nocardia asteroides ATCC 19247 and Nocardia cyriacigeorgica DSM 44484.</title>
        <authorList>
            <person name="Vautrin F."/>
            <person name="Bergeron E."/>
            <person name="Dubost A."/>
            <person name="Abrouk D."/>
            <person name="Rodriguez Nava V."/>
            <person name="Pujic P."/>
        </authorList>
    </citation>
    <scope>NUCLEOTIDE SEQUENCE [LARGE SCALE GENOMIC DNA]</scope>
    <source>
        <strain evidence="3 4">EML 1456</strain>
    </source>
</reference>
<dbReference type="OrthoDB" id="4381663at2"/>
<proteinExistence type="predicted"/>
<name>A0A5R8P6B8_9NOCA</name>
<evidence type="ECO:0000313" key="4">
    <source>
        <dbReference type="Proteomes" id="UP000308349"/>
    </source>
</evidence>
<dbReference type="Proteomes" id="UP000308349">
    <property type="component" value="Unassembled WGS sequence"/>
</dbReference>
<feature type="compositionally biased region" description="Basic and acidic residues" evidence="1">
    <location>
        <begin position="1"/>
        <end position="12"/>
    </location>
</feature>
<comment type="caution">
    <text evidence="3">The sequence shown here is derived from an EMBL/GenBank/DDBJ whole genome shotgun (WGS) entry which is preliminary data.</text>
</comment>
<keyword evidence="2" id="KW-0472">Membrane</keyword>
<evidence type="ECO:0000256" key="1">
    <source>
        <dbReference type="SAM" id="MobiDB-lite"/>
    </source>
</evidence>